<keyword evidence="3 5" id="KW-0274">FAD</keyword>
<sequence>MSTASSVKRFDAIVIGSGQGGTPLASALAQAGKQTALIEKAHIGGCCINEGCTPTKTMVASGRAAYIVSRASDYGVWNLSNPHAGKADDLSASKPDRGWDQIRGVVDMEQVRQRKRDIVESWRGGSEARVKGQKGLELFMGEASFKDANTLTVKLLEGQEVTVAAETIFIDTGDRPARPRLPGLDDVDQTRVLDSTSIMELGAVPDHLVILGGGYIGLEFGQLFRRLGSQVTILQRGKQLAPREDPEIADALRKVLVEDGITVLLNSSATSVKSAHPEEVSVAYKNEQGEEATITGSHLLLAAGRTPNTDMLNLQAAGVKSDASGHIPVDEKLQTNVSHIYAIGDVKGGPAFTHVSYDDFRILRDTLISPSPSQPPRKVSDRVIPYVMYTDPQLAHVGLHESEARKKYPNATIKTASMPMAYVARALETDESRGLMKAVVDDGTKQILGFTCFGIEGGEIMSIVQTAMLGKLPYPVLQDAIFAHPTLAESLNNVWGYLK</sequence>
<evidence type="ECO:0000256" key="2">
    <source>
        <dbReference type="ARBA" id="ARBA00022630"/>
    </source>
</evidence>
<evidence type="ECO:0000256" key="1">
    <source>
        <dbReference type="ARBA" id="ARBA00007532"/>
    </source>
</evidence>
<evidence type="ECO:0000256" key="3">
    <source>
        <dbReference type="ARBA" id="ARBA00022827"/>
    </source>
</evidence>
<dbReference type="AlphaFoldDB" id="A0A6A6PFU8"/>
<evidence type="ECO:0000256" key="5">
    <source>
        <dbReference type="PIRSR" id="PIRSR000350-3"/>
    </source>
</evidence>
<dbReference type="InterPro" id="IPR016156">
    <property type="entry name" value="FAD/NAD-linked_Rdtase_dimer_sf"/>
</dbReference>
<comment type="cofactor">
    <cofactor evidence="5">
        <name>FAD</name>
        <dbReference type="ChEBI" id="CHEBI:57692"/>
    </cofactor>
    <text evidence="5">Binds 1 FAD per subunit.</text>
</comment>
<protein>
    <submittedName>
        <fullName evidence="9">FAD-dependent pyridine nucleotide-disulfide oxidoreductase</fullName>
    </submittedName>
</protein>
<dbReference type="SUPFAM" id="SSF51905">
    <property type="entry name" value="FAD/NAD(P)-binding domain"/>
    <property type="match status" value="1"/>
</dbReference>
<feature type="domain" description="FAD/NAD(P)-binding" evidence="8">
    <location>
        <begin position="11"/>
        <end position="357"/>
    </location>
</feature>
<dbReference type="PIRSF" id="PIRSF000350">
    <property type="entry name" value="Mercury_reductase_MerA"/>
    <property type="match status" value="1"/>
</dbReference>
<dbReference type="Gene3D" id="3.50.50.60">
    <property type="entry name" value="FAD/NAD(P)-binding domain"/>
    <property type="match status" value="2"/>
</dbReference>
<dbReference type="Pfam" id="PF02852">
    <property type="entry name" value="Pyr_redox_dim"/>
    <property type="match status" value="1"/>
</dbReference>
<dbReference type="OrthoDB" id="361797at2759"/>
<dbReference type="Gene3D" id="3.30.390.30">
    <property type="match status" value="1"/>
</dbReference>
<dbReference type="InterPro" id="IPR001100">
    <property type="entry name" value="Pyr_nuc-diS_OxRdtase"/>
</dbReference>
<evidence type="ECO:0000313" key="9">
    <source>
        <dbReference type="EMBL" id="KAF2478523.1"/>
    </source>
</evidence>
<evidence type="ECO:0000313" key="10">
    <source>
        <dbReference type="Proteomes" id="UP000799767"/>
    </source>
</evidence>
<dbReference type="RefSeq" id="XP_033585093.1">
    <property type="nucleotide sequence ID" value="XM_033731807.1"/>
</dbReference>
<proteinExistence type="inferred from homology"/>
<dbReference type="PANTHER" id="PTHR43014">
    <property type="entry name" value="MERCURIC REDUCTASE"/>
    <property type="match status" value="1"/>
</dbReference>
<name>A0A6A6PFU8_9PEZI</name>
<dbReference type="EMBL" id="MU001644">
    <property type="protein sequence ID" value="KAF2478523.1"/>
    <property type="molecule type" value="Genomic_DNA"/>
</dbReference>
<dbReference type="InterPro" id="IPR023753">
    <property type="entry name" value="FAD/NAD-binding_dom"/>
</dbReference>
<dbReference type="SUPFAM" id="SSF55424">
    <property type="entry name" value="FAD/NAD-linked reductases, dimerisation (C-terminal) domain"/>
    <property type="match status" value="1"/>
</dbReference>
<evidence type="ECO:0000259" key="8">
    <source>
        <dbReference type="Pfam" id="PF07992"/>
    </source>
</evidence>
<keyword evidence="2" id="KW-0285">Flavoprotein</keyword>
<dbReference type="GO" id="GO:0003955">
    <property type="term" value="F:NAD(P)H dehydrogenase (quinone) activity"/>
    <property type="evidence" value="ECO:0007669"/>
    <property type="project" value="TreeGrafter"/>
</dbReference>
<keyword evidence="5" id="KW-0547">Nucleotide-binding</keyword>
<keyword evidence="10" id="KW-1185">Reference proteome</keyword>
<dbReference type="PRINTS" id="PR00411">
    <property type="entry name" value="PNDRDTASEI"/>
</dbReference>
<evidence type="ECO:0000256" key="6">
    <source>
        <dbReference type="PIRSR" id="PIRSR000350-4"/>
    </source>
</evidence>
<comment type="similarity">
    <text evidence="1">Belongs to the class-I pyridine nucleotide-disulfide oxidoreductase family.</text>
</comment>
<dbReference type="GeneID" id="54472809"/>
<dbReference type="PANTHER" id="PTHR43014:SF2">
    <property type="entry name" value="MERCURIC REDUCTASE"/>
    <property type="match status" value="1"/>
</dbReference>
<feature type="domain" description="Pyridine nucleotide-disulphide oxidoreductase dimerisation" evidence="7">
    <location>
        <begin position="384"/>
        <end position="492"/>
    </location>
</feature>
<feature type="binding site" evidence="5">
    <location>
        <position position="56"/>
    </location>
    <ligand>
        <name>FAD</name>
        <dbReference type="ChEBI" id="CHEBI:57692"/>
    </ligand>
</feature>
<feature type="disulfide bond" description="Redox-active" evidence="6">
    <location>
        <begin position="47"/>
        <end position="52"/>
    </location>
</feature>
<dbReference type="PRINTS" id="PR00368">
    <property type="entry name" value="FADPNR"/>
</dbReference>
<evidence type="ECO:0000259" key="7">
    <source>
        <dbReference type="Pfam" id="PF02852"/>
    </source>
</evidence>
<gene>
    <name evidence="9" type="ORF">BDY17DRAFT_258774</name>
</gene>
<dbReference type="InterPro" id="IPR036188">
    <property type="entry name" value="FAD/NAD-bd_sf"/>
</dbReference>
<dbReference type="InterPro" id="IPR004099">
    <property type="entry name" value="Pyr_nucl-diS_OxRdtase_dimer"/>
</dbReference>
<evidence type="ECO:0000256" key="4">
    <source>
        <dbReference type="PIRSR" id="PIRSR000350-2"/>
    </source>
</evidence>
<feature type="binding site" evidence="5">
    <location>
        <begin position="212"/>
        <end position="219"/>
    </location>
    <ligand>
        <name>NAD(+)</name>
        <dbReference type="ChEBI" id="CHEBI:57540"/>
    </ligand>
</feature>
<feature type="binding site" evidence="5">
    <location>
        <position position="345"/>
    </location>
    <ligand>
        <name>FAD</name>
        <dbReference type="ChEBI" id="CHEBI:57692"/>
    </ligand>
</feature>
<feature type="active site" description="Proton acceptor" evidence="4">
    <location>
        <position position="484"/>
    </location>
</feature>
<organism evidence="9 10">
    <name type="scientific">Neohortaea acidophila</name>
    <dbReference type="NCBI Taxonomy" id="245834"/>
    <lineage>
        <taxon>Eukaryota</taxon>
        <taxon>Fungi</taxon>
        <taxon>Dikarya</taxon>
        <taxon>Ascomycota</taxon>
        <taxon>Pezizomycotina</taxon>
        <taxon>Dothideomycetes</taxon>
        <taxon>Dothideomycetidae</taxon>
        <taxon>Mycosphaerellales</taxon>
        <taxon>Teratosphaeriaceae</taxon>
        <taxon>Neohortaea</taxon>
    </lineage>
</organism>
<dbReference type="Pfam" id="PF07992">
    <property type="entry name" value="Pyr_redox_2"/>
    <property type="match status" value="1"/>
</dbReference>
<accession>A0A6A6PFU8</accession>
<feature type="binding site" evidence="5">
    <location>
        <position position="304"/>
    </location>
    <ligand>
        <name>NAD(+)</name>
        <dbReference type="ChEBI" id="CHEBI:57540"/>
    </ligand>
</feature>
<keyword evidence="5" id="KW-0520">NAD</keyword>
<dbReference type="GO" id="GO:0050660">
    <property type="term" value="F:flavin adenine dinucleotide binding"/>
    <property type="evidence" value="ECO:0007669"/>
    <property type="project" value="TreeGrafter"/>
</dbReference>
<reference evidence="9" key="1">
    <citation type="journal article" date="2020" name="Stud. Mycol.">
        <title>101 Dothideomycetes genomes: a test case for predicting lifestyles and emergence of pathogens.</title>
        <authorList>
            <person name="Haridas S."/>
            <person name="Albert R."/>
            <person name="Binder M."/>
            <person name="Bloem J."/>
            <person name="Labutti K."/>
            <person name="Salamov A."/>
            <person name="Andreopoulos B."/>
            <person name="Baker S."/>
            <person name="Barry K."/>
            <person name="Bills G."/>
            <person name="Bluhm B."/>
            <person name="Cannon C."/>
            <person name="Castanera R."/>
            <person name="Culley D."/>
            <person name="Daum C."/>
            <person name="Ezra D."/>
            <person name="Gonzalez J."/>
            <person name="Henrissat B."/>
            <person name="Kuo A."/>
            <person name="Liang C."/>
            <person name="Lipzen A."/>
            <person name="Lutzoni F."/>
            <person name="Magnuson J."/>
            <person name="Mondo S."/>
            <person name="Nolan M."/>
            <person name="Ohm R."/>
            <person name="Pangilinan J."/>
            <person name="Park H.-J."/>
            <person name="Ramirez L."/>
            <person name="Alfaro M."/>
            <person name="Sun H."/>
            <person name="Tritt A."/>
            <person name="Yoshinaga Y."/>
            <person name="Zwiers L.-H."/>
            <person name="Turgeon B."/>
            <person name="Goodwin S."/>
            <person name="Spatafora J."/>
            <person name="Crous P."/>
            <person name="Grigoriev I."/>
        </authorList>
    </citation>
    <scope>NUCLEOTIDE SEQUENCE</scope>
    <source>
        <strain evidence="9">CBS 113389</strain>
    </source>
</reference>
<dbReference type="Proteomes" id="UP000799767">
    <property type="component" value="Unassembled WGS sequence"/>
</dbReference>